<sequence>MAQDGTAHGGGSEPPGGERNGPADGAGSGGRQDGGRDGSPGAGGTAGAGGGPPGDGRGPRRHSSWKHPSNRRRWFILFVVILLIGVPAGYIVISAGQSRDSGRDKQARASARGLTAEWPPRVTRRIYEVPITGYSDDVAFYESNGWNTSKLYVQFTTSENGLNLFLDRIGTGPGELDEGRVTITAQEAAEVGWHLGAGQPSASSRALSTVPTDKEDWSGLVRDQPGPRPRLEVTVDRSNPAHPMVYVVSTVKL</sequence>
<proteinExistence type="predicted"/>
<name>A0ACC4WBQ5_STRFR</name>
<keyword evidence="2" id="KW-1185">Reference proteome</keyword>
<gene>
    <name evidence="1" type="ORF">ADZ36_13450</name>
</gene>
<dbReference type="EMBL" id="LGSP01000021">
    <property type="protein sequence ID" value="KNE82036.1"/>
    <property type="molecule type" value="Genomic_DNA"/>
</dbReference>
<evidence type="ECO:0000313" key="1">
    <source>
        <dbReference type="EMBL" id="KNE82036.1"/>
    </source>
</evidence>
<dbReference type="Proteomes" id="UP000037185">
    <property type="component" value="Unassembled WGS sequence"/>
</dbReference>
<reference evidence="1" key="1">
    <citation type="submission" date="2015-07" db="EMBL/GenBank/DDBJ databases">
        <title>Draft genome sequence of Streptomyces fradiae, a resistant strain to nitron-oligomycin.</title>
        <authorList>
            <person name="Vatlin A.A."/>
            <person name="Bekker O.B."/>
            <person name="Danilenko V.N."/>
        </authorList>
    </citation>
    <scope>NUCLEOTIDE SEQUENCE</scope>
    <source>
        <strain evidence="1">Olg1-1</strain>
    </source>
</reference>
<accession>A0ACC4WBQ5</accession>
<organism evidence="1 2">
    <name type="scientific">Streptomyces fradiae</name>
    <name type="common">Streptomyces roseoflavus</name>
    <dbReference type="NCBI Taxonomy" id="1906"/>
    <lineage>
        <taxon>Bacteria</taxon>
        <taxon>Bacillati</taxon>
        <taxon>Actinomycetota</taxon>
        <taxon>Actinomycetes</taxon>
        <taxon>Kitasatosporales</taxon>
        <taxon>Streptomycetaceae</taxon>
        <taxon>Streptomyces</taxon>
    </lineage>
</organism>
<protein>
    <submittedName>
        <fullName evidence="1">Uncharacterized protein</fullName>
    </submittedName>
</protein>
<comment type="caution">
    <text evidence="1">The sequence shown here is derived from an EMBL/GenBank/DDBJ whole genome shotgun (WGS) entry which is preliminary data.</text>
</comment>
<evidence type="ECO:0000313" key="2">
    <source>
        <dbReference type="Proteomes" id="UP000037185"/>
    </source>
</evidence>